<dbReference type="InParanoid" id="A0A2P5I3H0"/>
<feature type="transmembrane region" description="Helical" evidence="6">
    <location>
        <begin position="319"/>
        <end position="337"/>
    </location>
</feature>
<feature type="transmembrane region" description="Helical" evidence="6">
    <location>
        <begin position="137"/>
        <end position="157"/>
    </location>
</feature>
<name>A0A2P5I3H0_DIAHE</name>
<dbReference type="CDD" id="cd09317">
    <property type="entry name" value="TDT_Mae1_like"/>
    <property type="match status" value="1"/>
</dbReference>
<dbReference type="InterPro" id="IPR004695">
    <property type="entry name" value="SLAC1/Mae1/Ssu1/TehA"/>
</dbReference>
<keyword evidence="4 6" id="KW-0472">Membrane</keyword>
<dbReference type="InterPro" id="IPR036259">
    <property type="entry name" value="MFS_trans_sf"/>
</dbReference>
<dbReference type="PANTHER" id="PTHR31162:SF0">
    <property type="entry name" value="MALIC ACID TRANSPORT PROTEIN"/>
    <property type="match status" value="1"/>
</dbReference>
<evidence type="ECO:0000313" key="8">
    <source>
        <dbReference type="Proteomes" id="UP000094444"/>
    </source>
</evidence>
<evidence type="ECO:0000256" key="3">
    <source>
        <dbReference type="ARBA" id="ARBA00022989"/>
    </source>
</evidence>
<feature type="transmembrane region" description="Helical" evidence="6">
    <location>
        <begin position="103"/>
        <end position="125"/>
    </location>
</feature>
<dbReference type="EMBL" id="MAVT02000304">
    <property type="protein sequence ID" value="POS77058.1"/>
    <property type="molecule type" value="Genomic_DNA"/>
</dbReference>
<comment type="caution">
    <text evidence="7">The sequence shown here is derived from an EMBL/GenBank/DDBJ whole genome shotgun (WGS) entry which is preliminary data.</text>
</comment>
<keyword evidence="3 6" id="KW-1133">Transmembrane helix</keyword>
<comment type="subcellular location">
    <subcellularLocation>
        <location evidence="1">Membrane</location>
        <topology evidence="1">Multi-pass membrane protein</topology>
    </subcellularLocation>
</comment>
<dbReference type="PANTHER" id="PTHR31162">
    <property type="entry name" value="MALIC ACID TRANSPORT PROTEIN-RELATED"/>
    <property type="match status" value="1"/>
</dbReference>
<reference evidence="7" key="1">
    <citation type="submission" date="2017-09" db="EMBL/GenBank/DDBJ databases">
        <title>Polyketide synthases of a Diaporthe helianthi virulent isolate.</title>
        <authorList>
            <person name="Baroncelli R."/>
        </authorList>
    </citation>
    <scope>NUCLEOTIDE SEQUENCE [LARGE SCALE GENOMIC DNA]</scope>
    <source>
        <strain evidence="7">7/96</strain>
    </source>
</reference>
<protein>
    <submittedName>
        <fullName evidence="7">Malic acid transport protein</fullName>
    </submittedName>
</protein>
<feature type="transmembrane region" description="Helical" evidence="6">
    <location>
        <begin position="281"/>
        <end position="312"/>
    </location>
</feature>
<dbReference type="SUPFAM" id="SSF103473">
    <property type="entry name" value="MFS general substrate transporter"/>
    <property type="match status" value="1"/>
</dbReference>
<dbReference type="Proteomes" id="UP000094444">
    <property type="component" value="Unassembled WGS sequence"/>
</dbReference>
<feature type="transmembrane region" description="Helical" evidence="6">
    <location>
        <begin position="169"/>
        <end position="189"/>
    </location>
</feature>
<organism evidence="7 8">
    <name type="scientific">Diaporthe helianthi</name>
    <dbReference type="NCBI Taxonomy" id="158607"/>
    <lineage>
        <taxon>Eukaryota</taxon>
        <taxon>Fungi</taxon>
        <taxon>Dikarya</taxon>
        <taxon>Ascomycota</taxon>
        <taxon>Pezizomycotina</taxon>
        <taxon>Sordariomycetes</taxon>
        <taxon>Sordariomycetidae</taxon>
        <taxon>Diaporthales</taxon>
        <taxon>Diaporthaceae</taxon>
        <taxon>Diaporthe</taxon>
    </lineage>
</organism>
<feature type="transmembrane region" description="Helical" evidence="6">
    <location>
        <begin position="31"/>
        <end position="49"/>
    </location>
</feature>
<keyword evidence="2 6" id="KW-0812">Transmembrane</keyword>
<gene>
    <name evidence="7" type="ORF">DHEL01_v204542</name>
</gene>
<dbReference type="AlphaFoldDB" id="A0A2P5I3H0"/>
<evidence type="ECO:0000256" key="2">
    <source>
        <dbReference type="ARBA" id="ARBA00022692"/>
    </source>
</evidence>
<evidence type="ECO:0000256" key="6">
    <source>
        <dbReference type="SAM" id="Phobius"/>
    </source>
</evidence>
<sequence length="531" mass="58225">MSEYTSLVQRLPDGLGSAKDGLPWSQRLHHFTWAWFEVTMSTGALATLIGQQPYNFVGLGAIGWTLAILNIALFIFFSGLIAYRFTTAKGRLLRSLHHPHESFFFGAYFVSIAMILYCVDLYAVPLTGSWLLKTIEVLYWIYAGVVMLVAVFQYHIIFDREKLPVADALPSWILPVYPFLMLGVLGSALLKNQPSTSGLPIFIGSIAFQGLGWTVAYFMLTIYVTRLVNTDLPDPSNRPAMFVAVGPASYTVNTFVALGMQAPKHIPEGFLGIHSIPVGDVFKAVAVAVGVFMWLIAFWFSSLSTVAVLISIKDAQFTLNWWGFIFPNVGLFIALLQLADAMDLDSVKVVVMVATVGLFVLWVYVAIMNVRAIMRREVLWPGCDEDMEDVTEETEEKIKAILRPSPRSPTSKTTCAPGHARGHGASDEVGSLRPGTHGLSLRPQPSLFYVAFVEHFHLGTQTTKTSLVTICISFHISFRTASYCTNVTNLGAGVAPLFIAPLANICGRRPVILVISAIGMTIHASSSSGET</sequence>
<feature type="transmembrane region" description="Helical" evidence="6">
    <location>
        <begin position="201"/>
        <end position="228"/>
    </location>
</feature>
<proteinExistence type="predicted"/>
<dbReference type="GO" id="GO:0015140">
    <property type="term" value="F:malate transmembrane transporter activity"/>
    <property type="evidence" value="ECO:0007669"/>
    <property type="project" value="InterPro"/>
</dbReference>
<dbReference type="OrthoDB" id="2901184at2759"/>
<dbReference type="FunCoup" id="A0A2P5I3H0">
    <property type="interactions" value="23"/>
</dbReference>
<dbReference type="GO" id="GO:0016020">
    <property type="term" value="C:membrane"/>
    <property type="evidence" value="ECO:0007669"/>
    <property type="project" value="UniProtKB-SubCell"/>
</dbReference>
<dbReference type="InterPro" id="IPR030185">
    <property type="entry name" value="Mae1"/>
</dbReference>
<dbReference type="InterPro" id="IPR038665">
    <property type="entry name" value="Voltage-dep_anion_channel_sf"/>
</dbReference>
<evidence type="ECO:0000256" key="1">
    <source>
        <dbReference type="ARBA" id="ARBA00004141"/>
    </source>
</evidence>
<dbReference type="Gene3D" id="1.50.10.150">
    <property type="entry name" value="Voltage-dependent anion channel"/>
    <property type="match status" value="1"/>
</dbReference>
<evidence type="ECO:0000313" key="7">
    <source>
        <dbReference type="EMBL" id="POS77058.1"/>
    </source>
</evidence>
<keyword evidence="8" id="KW-1185">Reference proteome</keyword>
<feature type="transmembrane region" description="Helical" evidence="6">
    <location>
        <begin position="61"/>
        <end position="83"/>
    </location>
</feature>
<feature type="region of interest" description="Disordered" evidence="5">
    <location>
        <begin position="405"/>
        <end position="435"/>
    </location>
</feature>
<dbReference type="STRING" id="158607.A0A2P5I3H0"/>
<evidence type="ECO:0000256" key="4">
    <source>
        <dbReference type="ARBA" id="ARBA00023136"/>
    </source>
</evidence>
<feature type="transmembrane region" description="Helical" evidence="6">
    <location>
        <begin position="240"/>
        <end position="261"/>
    </location>
</feature>
<accession>A0A2P5I3H0</accession>
<dbReference type="Pfam" id="PF03595">
    <property type="entry name" value="SLAC1"/>
    <property type="match status" value="1"/>
</dbReference>
<evidence type="ECO:0000256" key="5">
    <source>
        <dbReference type="SAM" id="MobiDB-lite"/>
    </source>
</evidence>
<feature type="transmembrane region" description="Helical" evidence="6">
    <location>
        <begin position="349"/>
        <end position="367"/>
    </location>
</feature>